<sequence>MKTESLVWLGISLIILFLVWRTVEPLISPIIFSLAIAYIFHPFHMRLSQKFGNKKSAVMLTAMMALLAGILLIGAALWLRDVLNYLYVYIGDFFNWLLGVNLPFGIGESLHALSKTIPEKLGDILLGYTFSLPKFLLQAIVFLALFYAILTNSEFLSMEVYRLLPRENRELGIHLVERAKITLNAILRTWLMLSVLKGIFLTVGFVLFEITTVSGAIAAGILCIVLELLPVIGGWILWAIGAAYLIKTGNIALGVLFAVYGAVFISPIPDITIRPKLVAEGAKVSSVVALVGIFGGIMSFGIKGVIIGPVALGLLVTLLEEWKEQEKETLSKEPTQPSKARHSKAA</sequence>
<dbReference type="InterPro" id="IPR002549">
    <property type="entry name" value="AI-2E-like"/>
</dbReference>
<feature type="transmembrane region" description="Helical" evidence="7">
    <location>
        <begin position="26"/>
        <end position="45"/>
    </location>
</feature>
<comment type="subcellular location">
    <subcellularLocation>
        <location evidence="1">Membrane</location>
        <topology evidence="1">Multi-pass membrane protein</topology>
    </subcellularLocation>
</comment>
<dbReference type="AlphaFoldDB" id="A0A0S1XAB9"/>
<keyword evidence="3 7" id="KW-0812">Transmembrane</keyword>
<keyword evidence="5 7" id="KW-0472">Membrane</keyword>
<evidence type="ECO:0000313" key="9">
    <source>
        <dbReference type="Proteomes" id="UP000066042"/>
    </source>
</evidence>
<feature type="transmembrane region" description="Helical" evidence="7">
    <location>
        <begin position="85"/>
        <end position="104"/>
    </location>
</feature>
<proteinExistence type="inferred from homology"/>
<feature type="transmembrane region" description="Helical" evidence="7">
    <location>
        <begin position="300"/>
        <end position="319"/>
    </location>
</feature>
<feature type="transmembrane region" description="Helical" evidence="7">
    <location>
        <begin position="190"/>
        <end position="208"/>
    </location>
</feature>
<evidence type="ECO:0000256" key="5">
    <source>
        <dbReference type="ARBA" id="ARBA00023136"/>
    </source>
</evidence>
<dbReference type="Pfam" id="PF01594">
    <property type="entry name" value="AI-2E_transport"/>
    <property type="match status" value="1"/>
</dbReference>
<feature type="transmembrane region" description="Helical" evidence="7">
    <location>
        <begin position="244"/>
        <end position="265"/>
    </location>
</feature>
<evidence type="ECO:0000256" key="3">
    <source>
        <dbReference type="ARBA" id="ARBA00022692"/>
    </source>
</evidence>
<dbReference type="STRING" id="55802.TBCH5v1_0725"/>
<dbReference type="PANTHER" id="PTHR21716:SF71">
    <property type="entry name" value="TRANSPORT PROTEIN MJ1177-RELATED"/>
    <property type="match status" value="1"/>
</dbReference>
<accession>A0A0S1XAB9</accession>
<keyword evidence="4 7" id="KW-1133">Transmembrane helix</keyword>
<evidence type="ECO:0000256" key="1">
    <source>
        <dbReference type="ARBA" id="ARBA00004141"/>
    </source>
</evidence>
<feature type="transmembrane region" description="Helical" evidence="7">
    <location>
        <begin position="125"/>
        <end position="150"/>
    </location>
</feature>
<feature type="transmembrane region" description="Helical" evidence="7">
    <location>
        <begin position="215"/>
        <end position="238"/>
    </location>
</feature>
<evidence type="ECO:0000256" key="6">
    <source>
        <dbReference type="SAM" id="MobiDB-lite"/>
    </source>
</evidence>
<organism evidence="8 9">
    <name type="scientific">Thermococcus barophilus</name>
    <dbReference type="NCBI Taxonomy" id="55802"/>
    <lineage>
        <taxon>Archaea</taxon>
        <taxon>Methanobacteriati</taxon>
        <taxon>Methanobacteriota</taxon>
        <taxon>Thermococci</taxon>
        <taxon>Thermococcales</taxon>
        <taxon>Thermococcaceae</taxon>
        <taxon>Thermococcus</taxon>
    </lineage>
</organism>
<dbReference type="GO" id="GO:0016020">
    <property type="term" value="C:membrane"/>
    <property type="evidence" value="ECO:0007669"/>
    <property type="project" value="UniProtKB-SubCell"/>
</dbReference>
<evidence type="ECO:0000256" key="4">
    <source>
        <dbReference type="ARBA" id="ARBA00022989"/>
    </source>
</evidence>
<feature type="transmembrane region" description="Helical" evidence="7">
    <location>
        <begin position="57"/>
        <end position="79"/>
    </location>
</feature>
<evidence type="ECO:0008006" key="10">
    <source>
        <dbReference type="Google" id="ProtNLM"/>
    </source>
</evidence>
<reference evidence="8 9" key="1">
    <citation type="journal article" date="2016" name="Genome Announc.">
        <title>Complete genome sequence of the hyperthermophilic and piezophilic archaeon Thermococcus barophilus Ch5, capable of growth at the expense of hydrogenogenesis from carbon monoxide and formate.</title>
        <authorList>
            <person name="Oger P."/>
            <person name="Sokolova T.G."/>
            <person name="Kozhevnikova D.A."/>
            <person name="Taranov E.A."/>
            <person name="Vannier P."/>
            <person name="Lee H.S."/>
            <person name="Kwon K.K."/>
            <person name="Kang S.G."/>
            <person name="Lee J.H."/>
            <person name="Bonch-Osmolovskaya E.A."/>
            <person name="Lebedinsky A.V."/>
        </authorList>
    </citation>
    <scope>NUCLEOTIDE SEQUENCE [LARGE SCALE GENOMIC DNA]</scope>
    <source>
        <strain evidence="9">Ch5</strain>
    </source>
</reference>
<dbReference type="GeneID" id="26136003"/>
<evidence type="ECO:0000256" key="2">
    <source>
        <dbReference type="ARBA" id="ARBA00009773"/>
    </source>
</evidence>
<dbReference type="RefSeq" id="WP_056933529.1">
    <property type="nucleotide sequence ID" value="NZ_CP013050.1"/>
</dbReference>
<comment type="similarity">
    <text evidence="2">Belongs to the autoinducer-2 exporter (AI-2E) (TC 2.A.86) family.</text>
</comment>
<dbReference type="PATRIC" id="fig|55802.8.peg.718"/>
<evidence type="ECO:0000313" key="8">
    <source>
        <dbReference type="EMBL" id="ALM74683.1"/>
    </source>
</evidence>
<evidence type="ECO:0000256" key="7">
    <source>
        <dbReference type="SAM" id="Phobius"/>
    </source>
</evidence>
<protein>
    <recommendedName>
        <fullName evidence="10">AI-2E family transporter</fullName>
    </recommendedName>
</protein>
<dbReference type="PANTHER" id="PTHR21716">
    <property type="entry name" value="TRANSMEMBRANE PROTEIN"/>
    <property type="match status" value="1"/>
</dbReference>
<feature type="region of interest" description="Disordered" evidence="6">
    <location>
        <begin position="327"/>
        <end position="346"/>
    </location>
</feature>
<name>A0A0S1XAB9_THEBA</name>
<dbReference type="EMBL" id="CP013050">
    <property type="protein sequence ID" value="ALM74683.1"/>
    <property type="molecule type" value="Genomic_DNA"/>
</dbReference>
<gene>
    <name evidence="8" type="ORF">TBCH5v1_0725</name>
</gene>
<dbReference type="Proteomes" id="UP000066042">
    <property type="component" value="Chromosome"/>
</dbReference>